<dbReference type="Proteomes" id="UP001164929">
    <property type="component" value="Chromosome 10"/>
</dbReference>
<organism evidence="1 2">
    <name type="scientific">Populus alba x Populus x berolinensis</name>
    <dbReference type="NCBI Taxonomy" id="444605"/>
    <lineage>
        <taxon>Eukaryota</taxon>
        <taxon>Viridiplantae</taxon>
        <taxon>Streptophyta</taxon>
        <taxon>Embryophyta</taxon>
        <taxon>Tracheophyta</taxon>
        <taxon>Spermatophyta</taxon>
        <taxon>Magnoliopsida</taxon>
        <taxon>eudicotyledons</taxon>
        <taxon>Gunneridae</taxon>
        <taxon>Pentapetalae</taxon>
        <taxon>rosids</taxon>
        <taxon>fabids</taxon>
        <taxon>Malpighiales</taxon>
        <taxon>Salicaceae</taxon>
        <taxon>Saliceae</taxon>
        <taxon>Populus</taxon>
    </lineage>
</organism>
<name>A0AAD6MC27_9ROSI</name>
<protein>
    <submittedName>
        <fullName evidence="1">Uncharacterized protein</fullName>
    </submittedName>
</protein>
<reference evidence="1" key="1">
    <citation type="journal article" date="2023" name="Mol. Ecol. Resour.">
        <title>Chromosome-level genome assembly of a triploid poplar Populus alba 'Berolinensis'.</title>
        <authorList>
            <person name="Chen S."/>
            <person name="Yu Y."/>
            <person name="Wang X."/>
            <person name="Wang S."/>
            <person name="Zhang T."/>
            <person name="Zhou Y."/>
            <person name="He R."/>
            <person name="Meng N."/>
            <person name="Wang Y."/>
            <person name="Liu W."/>
            <person name="Liu Z."/>
            <person name="Liu J."/>
            <person name="Guo Q."/>
            <person name="Huang H."/>
            <person name="Sederoff R.R."/>
            <person name="Wang G."/>
            <person name="Qu G."/>
            <person name="Chen S."/>
        </authorList>
    </citation>
    <scope>NUCLEOTIDE SEQUENCE</scope>
    <source>
        <strain evidence="1">SC-2020</strain>
    </source>
</reference>
<dbReference type="EMBL" id="JAQIZT010000010">
    <property type="protein sequence ID" value="KAJ6982486.1"/>
    <property type="molecule type" value="Genomic_DNA"/>
</dbReference>
<keyword evidence="2" id="KW-1185">Reference proteome</keyword>
<evidence type="ECO:0000313" key="2">
    <source>
        <dbReference type="Proteomes" id="UP001164929"/>
    </source>
</evidence>
<accession>A0AAD6MC27</accession>
<dbReference type="AlphaFoldDB" id="A0AAD6MC27"/>
<gene>
    <name evidence="1" type="ORF">NC653_025558</name>
</gene>
<sequence>MLIKLNYYIHNKDLENGLTQSFNRIIYELIMSCAGVQVCEINQRRFLATFQSTNGSAPEIAIDPPLTQISFAEDVPAAEQNNIIFASQNQSL</sequence>
<evidence type="ECO:0000313" key="1">
    <source>
        <dbReference type="EMBL" id="KAJ6982486.1"/>
    </source>
</evidence>
<comment type="caution">
    <text evidence="1">The sequence shown here is derived from an EMBL/GenBank/DDBJ whole genome shotgun (WGS) entry which is preliminary data.</text>
</comment>
<proteinExistence type="predicted"/>